<comment type="subcellular location">
    <subcellularLocation>
        <location evidence="1">Cytoplasm</location>
    </subcellularLocation>
</comment>
<dbReference type="GO" id="GO:0006729">
    <property type="term" value="P:tetrahydrobiopterin biosynthetic process"/>
    <property type="evidence" value="ECO:0007669"/>
    <property type="project" value="TreeGrafter"/>
</dbReference>
<organism evidence="5 6">
    <name type="scientific">Ancylostoma caninum</name>
    <name type="common">Dog hookworm</name>
    <dbReference type="NCBI Taxonomy" id="29170"/>
    <lineage>
        <taxon>Eukaryota</taxon>
        <taxon>Metazoa</taxon>
        <taxon>Ecdysozoa</taxon>
        <taxon>Nematoda</taxon>
        <taxon>Chromadorea</taxon>
        <taxon>Rhabditida</taxon>
        <taxon>Rhabditina</taxon>
        <taxon>Rhabditomorpha</taxon>
        <taxon>Strongyloidea</taxon>
        <taxon>Ancylostomatidae</taxon>
        <taxon>Ancylostomatinae</taxon>
        <taxon>Ancylostoma</taxon>
    </lineage>
</organism>
<name>A0A368G316_ANCCA</name>
<comment type="caution">
    <text evidence="5">The sequence shown here is derived from an EMBL/GenBank/DDBJ whole genome shotgun (WGS) entry which is preliminary data.</text>
</comment>
<keyword evidence="3" id="KW-0521">NADP</keyword>
<proteinExistence type="predicted"/>
<evidence type="ECO:0000256" key="1">
    <source>
        <dbReference type="ARBA" id="ARBA00004496"/>
    </source>
</evidence>
<keyword evidence="4" id="KW-0560">Oxidoreductase</keyword>
<dbReference type="SUPFAM" id="SSF51735">
    <property type="entry name" value="NAD(P)-binding Rossmann-fold domains"/>
    <property type="match status" value="1"/>
</dbReference>
<dbReference type="PANTHER" id="PTHR44085">
    <property type="entry name" value="SEPIAPTERIN REDUCTASE"/>
    <property type="match status" value="1"/>
</dbReference>
<dbReference type="PANTHER" id="PTHR44085:SF2">
    <property type="entry name" value="SEPIAPTERIN REDUCTASE"/>
    <property type="match status" value="1"/>
</dbReference>
<dbReference type="Gene3D" id="3.40.50.720">
    <property type="entry name" value="NAD(P)-binding Rossmann-like Domain"/>
    <property type="match status" value="1"/>
</dbReference>
<dbReference type="STRING" id="29170.A0A368G316"/>
<evidence type="ECO:0000256" key="2">
    <source>
        <dbReference type="ARBA" id="ARBA00022490"/>
    </source>
</evidence>
<dbReference type="EMBL" id="JOJR01000373">
    <property type="protein sequence ID" value="RCN38841.1"/>
    <property type="molecule type" value="Genomic_DNA"/>
</dbReference>
<dbReference type="GO" id="GO:0004757">
    <property type="term" value="F:sepiapterin reductase (NADP+) activity"/>
    <property type="evidence" value="ECO:0007669"/>
    <property type="project" value="TreeGrafter"/>
</dbReference>
<dbReference type="InterPro" id="IPR036291">
    <property type="entry name" value="NAD(P)-bd_dom_sf"/>
</dbReference>
<evidence type="ECO:0000256" key="4">
    <source>
        <dbReference type="ARBA" id="ARBA00023002"/>
    </source>
</evidence>
<dbReference type="Pfam" id="PF00106">
    <property type="entry name" value="adh_short"/>
    <property type="match status" value="1"/>
</dbReference>
<accession>A0A368G316</accession>
<dbReference type="InterPro" id="IPR002347">
    <property type="entry name" value="SDR_fam"/>
</dbReference>
<keyword evidence="6" id="KW-1185">Reference proteome</keyword>
<evidence type="ECO:0000313" key="6">
    <source>
        <dbReference type="Proteomes" id="UP000252519"/>
    </source>
</evidence>
<dbReference type="GO" id="GO:0005737">
    <property type="term" value="C:cytoplasm"/>
    <property type="evidence" value="ECO:0007669"/>
    <property type="project" value="UniProtKB-SubCell"/>
</dbReference>
<sequence length="269" mass="29651">MVLSGKRVLTVVSGASRGIGKEIAVQVSKRVAPDSVFLLTARNEATLLQIKQDILSSSEKAQVWIVVCDMGSFNDDAINTFKEVLGEIKEMGPFDSAFVFHNCGTAGDVSKRSTELSNAEQWQNYLNVNLIAMVQFNNLILEAITKEVAPHRFIVNITSLVAIQGFPSLTQYSVGKAAREAFFRVLAVEDDTIKVLSYSPGPVDTAMHDVIAKESFDEGIRAAFSQNTSLDHEAHRCTLTPTQTVVKMLKHLENDTFQSGARIDYFDDE</sequence>
<dbReference type="Proteomes" id="UP000252519">
    <property type="component" value="Unassembled WGS sequence"/>
</dbReference>
<evidence type="ECO:0000313" key="5">
    <source>
        <dbReference type="EMBL" id="RCN38841.1"/>
    </source>
</evidence>
<gene>
    <name evidence="5" type="ORF">ANCCAN_15248</name>
</gene>
<dbReference type="PRINTS" id="PR00081">
    <property type="entry name" value="GDHRDH"/>
</dbReference>
<evidence type="ECO:0000256" key="3">
    <source>
        <dbReference type="ARBA" id="ARBA00022857"/>
    </source>
</evidence>
<reference evidence="5 6" key="1">
    <citation type="submission" date="2014-10" db="EMBL/GenBank/DDBJ databases">
        <title>Draft genome of the hookworm Ancylostoma caninum.</title>
        <authorList>
            <person name="Mitreva M."/>
        </authorList>
    </citation>
    <scope>NUCLEOTIDE SEQUENCE [LARGE SCALE GENOMIC DNA]</scope>
    <source>
        <strain evidence="5 6">Baltimore</strain>
    </source>
</reference>
<protein>
    <submittedName>
        <fullName evidence="5">Putative sepiapterin reductase</fullName>
    </submittedName>
</protein>
<dbReference type="OrthoDB" id="153074at2759"/>
<dbReference type="InterPro" id="IPR051721">
    <property type="entry name" value="Biopterin_syn/organic_redct"/>
</dbReference>
<keyword evidence="2" id="KW-0963">Cytoplasm</keyword>
<dbReference type="AlphaFoldDB" id="A0A368G316"/>